<dbReference type="Gene3D" id="3.90.1580.10">
    <property type="entry name" value="paralog of FGE (formylglycine-generating enzyme)"/>
    <property type="match status" value="1"/>
</dbReference>
<dbReference type="Pfam" id="PF03781">
    <property type="entry name" value="FGE-sulfatase"/>
    <property type="match status" value="1"/>
</dbReference>
<dbReference type="InterPro" id="IPR005532">
    <property type="entry name" value="SUMF_dom"/>
</dbReference>
<gene>
    <name evidence="2" type="ORF">KME32_07425</name>
</gene>
<reference evidence="2" key="1">
    <citation type="submission" date="2021-05" db="EMBL/GenBank/DDBJ databases">
        <authorList>
            <person name="Pietrasiak N."/>
            <person name="Ward R."/>
            <person name="Stajich J.E."/>
            <person name="Kurbessoian T."/>
        </authorList>
    </citation>
    <scope>NUCLEOTIDE SEQUENCE</scope>
    <source>
        <strain evidence="2">JT2-VF2</strain>
    </source>
</reference>
<dbReference type="PANTHER" id="PTHR23150:SF19">
    <property type="entry name" value="FORMYLGLYCINE-GENERATING ENZYME"/>
    <property type="match status" value="1"/>
</dbReference>
<evidence type="ECO:0000259" key="1">
    <source>
        <dbReference type="Pfam" id="PF03781"/>
    </source>
</evidence>
<dbReference type="GO" id="GO:0120147">
    <property type="term" value="F:formylglycine-generating oxidase activity"/>
    <property type="evidence" value="ECO:0007669"/>
    <property type="project" value="TreeGrafter"/>
</dbReference>
<dbReference type="SUPFAM" id="SSF56436">
    <property type="entry name" value="C-type lectin-like"/>
    <property type="match status" value="1"/>
</dbReference>
<comment type="caution">
    <text evidence="2">The sequence shown here is derived from an EMBL/GenBank/DDBJ whole genome shotgun (WGS) entry which is preliminary data.</text>
</comment>
<dbReference type="InterPro" id="IPR042095">
    <property type="entry name" value="SUMF_sf"/>
</dbReference>
<accession>A0A951PW70</accession>
<evidence type="ECO:0000313" key="3">
    <source>
        <dbReference type="Proteomes" id="UP000715781"/>
    </source>
</evidence>
<name>A0A951PW70_9NOST</name>
<protein>
    <submittedName>
        <fullName evidence="2">Formylglycine-generating enzyme family protein</fullName>
    </submittedName>
</protein>
<dbReference type="InterPro" id="IPR051043">
    <property type="entry name" value="Sulfatase_Mod_Factor_Kinase"/>
</dbReference>
<dbReference type="PANTHER" id="PTHR23150">
    <property type="entry name" value="SULFATASE MODIFYING FACTOR 1, 2"/>
    <property type="match status" value="1"/>
</dbReference>
<dbReference type="EMBL" id="JAHHHN010000003">
    <property type="protein sequence ID" value="MBW4560980.1"/>
    <property type="molecule type" value="Genomic_DNA"/>
</dbReference>
<dbReference type="AlphaFoldDB" id="A0A951PW70"/>
<organism evidence="2 3">
    <name type="scientific">Mojavia pulchra JT2-VF2</name>
    <dbReference type="NCBI Taxonomy" id="287848"/>
    <lineage>
        <taxon>Bacteria</taxon>
        <taxon>Bacillati</taxon>
        <taxon>Cyanobacteriota</taxon>
        <taxon>Cyanophyceae</taxon>
        <taxon>Nostocales</taxon>
        <taxon>Nostocaceae</taxon>
    </lineage>
</organism>
<reference evidence="2" key="2">
    <citation type="journal article" date="2022" name="Microbiol. Resour. Announc.">
        <title>Metagenome Sequencing to Explore Phylogenomics of Terrestrial Cyanobacteria.</title>
        <authorList>
            <person name="Ward R.D."/>
            <person name="Stajich J.E."/>
            <person name="Johansen J.R."/>
            <person name="Huntemann M."/>
            <person name="Clum A."/>
            <person name="Foster B."/>
            <person name="Foster B."/>
            <person name="Roux S."/>
            <person name="Palaniappan K."/>
            <person name="Varghese N."/>
            <person name="Mukherjee S."/>
            <person name="Reddy T.B.K."/>
            <person name="Daum C."/>
            <person name="Copeland A."/>
            <person name="Chen I.A."/>
            <person name="Ivanova N.N."/>
            <person name="Kyrpides N.C."/>
            <person name="Shapiro N."/>
            <person name="Eloe-Fadrosh E.A."/>
            <person name="Pietrasiak N."/>
        </authorList>
    </citation>
    <scope>NUCLEOTIDE SEQUENCE</scope>
    <source>
        <strain evidence="2">JT2-VF2</strain>
    </source>
</reference>
<dbReference type="InterPro" id="IPR016187">
    <property type="entry name" value="CTDL_fold"/>
</dbReference>
<sequence length="344" mass="40041">MEFVVIDEVGNREDPIYGFGHVPYIYEIGKFEITNEEYAEFLNAVAKYDDPYSLYSPSMSMGLFGGIDRFSKEGIYVYHPKQGWGKRPVVYVSWYDLARLANWYHYKKPCTGRAELGTTEGTNNLGAYDTRNFPKDHTVMIDYRKLPFRRNKKALYWIPNENEWYKAAHYDPTINSQRKYWDYPVRTNNVPNNSEPPGDEYSVNFFRDTFAIGKPDFLTEVGAYRLACTYFGTYDQGGNVWEWLENWRLEDRGAEKVRAVRGGSATYSEIGLHARNTDPGNPSHEKFIWGGRLARAHVTSSGKVHYSKVSYIPFDRYLKKIIKKILHGNNAKKFLNLFKKSHQI</sequence>
<proteinExistence type="predicted"/>
<dbReference type="Proteomes" id="UP000715781">
    <property type="component" value="Unassembled WGS sequence"/>
</dbReference>
<feature type="domain" description="Sulfatase-modifying factor enzyme-like" evidence="1">
    <location>
        <begin position="26"/>
        <end position="279"/>
    </location>
</feature>
<evidence type="ECO:0000313" key="2">
    <source>
        <dbReference type="EMBL" id="MBW4560980.1"/>
    </source>
</evidence>